<dbReference type="InterPro" id="IPR008972">
    <property type="entry name" value="Cupredoxin"/>
</dbReference>
<evidence type="ECO:0000313" key="4">
    <source>
        <dbReference type="Proteomes" id="UP001233264"/>
    </source>
</evidence>
<feature type="chain" id="PRO_5045190561" evidence="1">
    <location>
        <begin position="26"/>
        <end position="197"/>
    </location>
</feature>
<reference evidence="3 4" key="1">
    <citation type="submission" date="2023-03" db="EMBL/GenBank/DDBJ databases">
        <authorList>
            <person name="Menendez E."/>
            <person name="Kaur S."/>
            <person name="Flores-Felix J.D."/>
            <person name="diCenzo G.C."/>
            <person name="Peix A."/>
            <person name="Velazquez E."/>
        </authorList>
    </citation>
    <scope>NUCLEOTIDE SEQUENCE [LARGE SCALE GENOMIC DNA]</scope>
    <source>
        <strain evidence="3 4">CCBAU 71714</strain>
        <plasmid evidence="3 4">pSkuCCBAU71714a</plasmid>
    </source>
</reference>
<feature type="domain" description="Sulfocyanin-like C-terminal" evidence="2">
    <location>
        <begin position="64"/>
        <end position="176"/>
    </location>
</feature>
<keyword evidence="4" id="KW-1185">Reference proteome</keyword>
<keyword evidence="3" id="KW-0614">Plasmid</keyword>
<evidence type="ECO:0000256" key="1">
    <source>
        <dbReference type="SAM" id="SignalP"/>
    </source>
</evidence>
<keyword evidence="1" id="KW-0732">Signal</keyword>
<dbReference type="EMBL" id="CP120366">
    <property type="protein sequence ID" value="WHS96377.1"/>
    <property type="molecule type" value="Genomic_DNA"/>
</dbReference>
<proteinExistence type="predicted"/>
<dbReference type="InterPro" id="IPR049544">
    <property type="entry name" value="SoxE-like_C"/>
</dbReference>
<dbReference type="SUPFAM" id="SSF49503">
    <property type="entry name" value="Cupredoxins"/>
    <property type="match status" value="1"/>
</dbReference>
<dbReference type="Proteomes" id="UP001233264">
    <property type="component" value="Plasmid pSkuCCBAU71714a"/>
</dbReference>
<protein>
    <submittedName>
        <fullName evidence="3">Sulfocyanin-like copper-binding protein</fullName>
    </submittedName>
</protein>
<organism evidence="3 4">
    <name type="scientific">Sinorhizobium kummerowiae</name>
    <dbReference type="NCBI Taxonomy" id="158892"/>
    <lineage>
        <taxon>Bacteria</taxon>
        <taxon>Pseudomonadati</taxon>
        <taxon>Pseudomonadota</taxon>
        <taxon>Alphaproteobacteria</taxon>
        <taxon>Hyphomicrobiales</taxon>
        <taxon>Rhizobiaceae</taxon>
        <taxon>Sinorhizobium/Ensifer group</taxon>
        <taxon>Sinorhizobium</taxon>
    </lineage>
</organism>
<name>A0ABY8TEY5_9HYPH</name>
<gene>
    <name evidence="3" type="ORF">PZL22_005247</name>
</gene>
<sequence length="197" mass="22310">MAMERFTRLVLLASALESLPGIVLAGEPFVPSWIKNDPTAKTVAIEIVADWNQVERFRRGNIRTDIIDFNGYWGGNLTIIVPAAWTVQLEFINGSSSFRHSLMVTRVYAQSEMPVKLTAEDAIWGAYTDPPEGIKLNERRQLNFVAKDVGNYFLACARQTHLMDGHWIYFEVRDDLKQAVAIVDESKFPQEQPPGRP</sequence>
<accession>A0ABY8TEY5</accession>
<feature type="signal peptide" evidence="1">
    <location>
        <begin position="1"/>
        <end position="25"/>
    </location>
</feature>
<evidence type="ECO:0000313" key="3">
    <source>
        <dbReference type="EMBL" id="WHS96377.1"/>
    </source>
</evidence>
<dbReference type="RefSeq" id="WP_010967991.1">
    <property type="nucleotide sequence ID" value="NZ_CP120366.1"/>
</dbReference>
<evidence type="ECO:0000259" key="2">
    <source>
        <dbReference type="Pfam" id="PF06525"/>
    </source>
</evidence>
<dbReference type="Gene3D" id="2.60.40.420">
    <property type="entry name" value="Cupredoxins - blue copper proteins"/>
    <property type="match status" value="1"/>
</dbReference>
<geneLocation type="plasmid" evidence="3 4">
    <name>pSkuCCBAU71714a</name>
</geneLocation>
<dbReference type="Pfam" id="PF06525">
    <property type="entry name" value="SoxE"/>
    <property type="match status" value="1"/>
</dbReference>